<evidence type="ECO:0000313" key="4">
    <source>
        <dbReference type="Proteomes" id="UP000078561"/>
    </source>
</evidence>
<evidence type="ECO:0000313" key="3">
    <source>
        <dbReference type="EMBL" id="SAL97038.1"/>
    </source>
</evidence>
<dbReference type="InterPro" id="IPR036236">
    <property type="entry name" value="Znf_C2H2_sf"/>
</dbReference>
<dbReference type="OrthoDB" id="3176202at2759"/>
<dbReference type="EMBL" id="LT551507">
    <property type="protein sequence ID" value="SAL97038.1"/>
    <property type="molecule type" value="Genomic_DNA"/>
</dbReference>
<keyword evidence="1" id="KW-0862">Zinc</keyword>
<feature type="domain" description="C2H2-type" evidence="2">
    <location>
        <begin position="145"/>
        <end position="173"/>
    </location>
</feature>
<name>A0A163LVE1_ABSGL</name>
<gene>
    <name evidence="3" type="primary">ABSGL_02496.1 scaffold 3452</name>
</gene>
<dbReference type="InterPro" id="IPR013087">
    <property type="entry name" value="Znf_C2H2_type"/>
</dbReference>
<dbReference type="Gene3D" id="3.30.160.60">
    <property type="entry name" value="Classic Zinc Finger"/>
    <property type="match status" value="1"/>
</dbReference>
<dbReference type="InParanoid" id="A0A163LVE1"/>
<dbReference type="AlphaFoldDB" id="A0A163LVE1"/>
<keyword evidence="4" id="KW-1185">Reference proteome</keyword>
<evidence type="ECO:0000256" key="1">
    <source>
        <dbReference type="PROSITE-ProRule" id="PRU00042"/>
    </source>
</evidence>
<dbReference type="GO" id="GO:0008270">
    <property type="term" value="F:zinc ion binding"/>
    <property type="evidence" value="ECO:0007669"/>
    <property type="project" value="UniProtKB-KW"/>
</dbReference>
<reference evidence="3" key="1">
    <citation type="submission" date="2016-04" db="EMBL/GenBank/DDBJ databases">
        <authorList>
            <person name="Evans L.H."/>
            <person name="Alamgir A."/>
            <person name="Owens N."/>
            <person name="Weber N.D."/>
            <person name="Virtaneva K."/>
            <person name="Barbian K."/>
            <person name="Babar A."/>
            <person name="Rosenke K."/>
        </authorList>
    </citation>
    <scope>NUCLEOTIDE SEQUENCE [LARGE SCALE GENOMIC DNA]</scope>
    <source>
        <strain evidence="3">CBS 101.48</strain>
    </source>
</reference>
<dbReference type="PROSITE" id="PS00028">
    <property type="entry name" value="ZINC_FINGER_C2H2_1"/>
    <property type="match status" value="2"/>
</dbReference>
<keyword evidence="1" id="KW-0479">Metal-binding</keyword>
<evidence type="ECO:0000259" key="2">
    <source>
        <dbReference type="PROSITE" id="PS50157"/>
    </source>
</evidence>
<proteinExistence type="predicted"/>
<sequence length="173" mass="19700">MDYNEVIDMFPSQSPSLSVSTGSMTPTTLFSMDFSSSSTLISSPETSTSRPQSLFPVNEENRSHQDLPMWVQSIEPAPEVMPIALMAARLEHQMLDIMGMPLLNNNTAGTARRTFNRCRLCGCLFNRQQDLRRHIHSQHSMGRVHKCTHDGCTKRFYRLDVLKRHHQNIHGNS</sequence>
<keyword evidence="1" id="KW-0863">Zinc-finger</keyword>
<accession>A0A163LVE1</accession>
<dbReference type="SUPFAM" id="SSF57667">
    <property type="entry name" value="beta-beta-alpha zinc fingers"/>
    <property type="match status" value="1"/>
</dbReference>
<dbReference type="PROSITE" id="PS50157">
    <property type="entry name" value="ZINC_FINGER_C2H2_2"/>
    <property type="match status" value="2"/>
</dbReference>
<dbReference type="Proteomes" id="UP000078561">
    <property type="component" value="Unassembled WGS sequence"/>
</dbReference>
<feature type="domain" description="C2H2-type" evidence="2">
    <location>
        <begin position="116"/>
        <end position="144"/>
    </location>
</feature>
<dbReference type="SMART" id="SM00355">
    <property type="entry name" value="ZnF_C2H2"/>
    <property type="match status" value="2"/>
</dbReference>
<organism evidence="3">
    <name type="scientific">Absidia glauca</name>
    <name type="common">Pin mould</name>
    <dbReference type="NCBI Taxonomy" id="4829"/>
    <lineage>
        <taxon>Eukaryota</taxon>
        <taxon>Fungi</taxon>
        <taxon>Fungi incertae sedis</taxon>
        <taxon>Mucoromycota</taxon>
        <taxon>Mucoromycotina</taxon>
        <taxon>Mucoromycetes</taxon>
        <taxon>Mucorales</taxon>
        <taxon>Cunninghamellaceae</taxon>
        <taxon>Absidia</taxon>
    </lineage>
</organism>
<protein>
    <recommendedName>
        <fullName evidence="2">C2H2-type domain-containing protein</fullName>
    </recommendedName>
</protein>